<dbReference type="RefSeq" id="WP_225249227.1">
    <property type="nucleotide sequence ID" value="NZ_JAIWIU010000004.1"/>
</dbReference>
<proteinExistence type="inferred from homology"/>
<evidence type="ECO:0000313" key="3">
    <source>
        <dbReference type="EMBL" id="MCA2014601.1"/>
    </source>
</evidence>
<dbReference type="InterPro" id="IPR007837">
    <property type="entry name" value="DinB"/>
</dbReference>
<dbReference type="PANTHER" id="PTHR37302">
    <property type="entry name" value="SLR1116 PROTEIN"/>
    <property type="match status" value="1"/>
</dbReference>
<reference evidence="4" key="1">
    <citation type="submission" date="2023-07" db="EMBL/GenBank/DDBJ databases">
        <title>Molecular identification of indigenous halophilic bacteria isolated from red sea cost, biodegradation of synthetic dyes and assessment of degraded metabolite toxicity.</title>
        <authorList>
            <person name="Chaieb K."/>
            <person name="Altayb H.N."/>
        </authorList>
    </citation>
    <scope>NUCLEOTIDE SEQUENCE [LARGE SCALE GENOMIC DNA]</scope>
    <source>
        <strain evidence="4">K20</strain>
    </source>
</reference>
<evidence type="ECO:0000313" key="4">
    <source>
        <dbReference type="Proteomes" id="UP001199044"/>
    </source>
</evidence>
<organism evidence="3 4">
    <name type="scientific">Vibrio tritonius</name>
    <dbReference type="NCBI Taxonomy" id="1435069"/>
    <lineage>
        <taxon>Bacteria</taxon>
        <taxon>Pseudomonadati</taxon>
        <taxon>Pseudomonadota</taxon>
        <taxon>Gammaproteobacteria</taxon>
        <taxon>Vibrionales</taxon>
        <taxon>Vibrionaceae</taxon>
        <taxon>Vibrio</taxon>
    </lineage>
</organism>
<sequence length="182" mass="21157">MDLASNFVMMARYNQRMNVQLLAACRHLSSAQLQRNTRSYFVSVLDYWNHLLQSDITMLNCLVQHQLVISEKDLQGVTFDWDDQRFLDDLNAIIEKREEVDHLIVNMTHHLSNDLCHQRVHYVGEDAVEMDMDLNAFLLHLFNHQTHHRGQLACILSQFGLDVGVTDLPHVVPELLERPPSN</sequence>
<keyword evidence="4" id="KW-1185">Reference proteome</keyword>
<dbReference type="Proteomes" id="UP001199044">
    <property type="component" value="Unassembled WGS sequence"/>
</dbReference>
<comment type="similarity">
    <text evidence="1">Belongs to the DinB family.</text>
</comment>
<name>A0ABS7YI97_9VIBR</name>
<keyword evidence="2" id="KW-0479">Metal-binding</keyword>
<evidence type="ECO:0000256" key="1">
    <source>
        <dbReference type="ARBA" id="ARBA00008635"/>
    </source>
</evidence>
<protein>
    <submittedName>
        <fullName evidence="3">Damage-inducible protein DinB</fullName>
    </submittedName>
</protein>
<comment type="caution">
    <text evidence="3">The sequence shown here is derived from an EMBL/GenBank/DDBJ whole genome shotgun (WGS) entry which is preliminary data.</text>
</comment>
<evidence type="ECO:0000256" key="2">
    <source>
        <dbReference type="ARBA" id="ARBA00022723"/>
    </source>
</evidence>
<dbReference type="EMBL" id="JAIWIU010000004">
    <property type="protein sequence ID" value="MCA2014601.1"/>
    <property type="molecule type" value="Genomic_DNA"/>
</dbReference>
<dbReference type="InterPro" id="IPR034660">
    <property type="entry name" value="DinB/YfiT-like"/>
</dbReference>
<dbReference type="SUPFAM" id="SSF109854">
    <property type="entry name" value="DinB/YfiT-like putative metalloenzymes"/>
    <property type="match status" value="1"/>
</dbReference>
<accession>A0ABS7YI97</accession>
<dbReference type="PANTHER" id="PTHR37302:SF1">
    <property type="entry name" value="PROTEIN DINB"/>
    <property type="match status" value="1"/>
</dbReference>
<gene>
    <name evidence="3" type="ORF">LDJ79_00665</name>
</gene>
<dbReference type="Gene3D" id="1.20.120.450">
    <property type="entry name" value="dinb family like domain"/>
    <property type="match status" value="1"/>
</dbReference>
<dbReference type="Pfam" id="PF05163">
    <property type="entry name" value="DinB"/>
    <property type="match status" value="1"/>
</dbReference>